<dbReference type="AlphaFoldDB" id="A0A5B7F8E1"/>
<sequence>MSQAGRSYHLSSSLSRTRLVPVPANPHPLLHSFKRHRAGGKQRRSKARGKASRRKEEPQERYRMPRATPEVTGRQAQCTAPWRIPVLRSDIHLQVALRVSLCYCCVMPLPPPSKTEIGKAQRIIGTILALILRCPTLPLQEHREGRSVIVSTVQEALELQTGEEGVVRVSRW</sequence>
<evidence type="ECO:0000256" key="1">
    <source>
        <dbReference type="SAM" id="MobiDB-lite"/>
    </source>
</evidence>
<comment type="caution">
    <text evidence="2">The sequence shown here is derived from an EMBL/GenBank/DDBJ whole genome shotgun (WGS) entry which is preliminary data.</text>
</comment>
<feature type="region of interest" description="Disordered" evidence="1">
    <location>
        <begin position="19"/>
        <end position="74"/>
    </location>
</feature>
<evidence type="ECO:0000313" key="3">
    <source>
        <dbReference type="Proteomes" id="UP000324222"/>
    </source>
</evidence>
<keyword evidence="3" id="KW-1185">Reference proteome</keyword>
<dbReference type="EMBL" id="VSRR010005192">
    <property type="protein sequence ID" value="MPC41807.1"/>
    <property type="molecule type" value="Genomic_DNA"/>
</dbReference>
<feature type="compositionally biased region" description="Basic and acidic residues" evidence="1">
    <location>
        <begin position="54"/>
        <end position="63"/>
    </location>
</feature>
<feature type="compositionally biased region" description="Basic residues" evidence="1">
    <location>
        <begin position="32"/>
        <end position="53"/>
    </location>
</feature>
<evidence type="ECO:0000313" key="2">
    <source>
        <dbReference type="EMBL" id="MPC41807.1"/>
    </source>
</evidence>
<protein>
    <submittedName>
        <fullName evidence="2">Uncharacterized protein</fullName>
    </submittedName>
</protein>
<gene>
    <name evidence="2" type="ORF">E2C01_035413</name>
</gene>
<proteinExistence type="predicted"/>
<dbReference type="Proteomes" id="UP000324222">
    <property type="component" value="Unassembled WGS sequence"/>
</dbReference>
<accession>A0A5B7F8E1</accession>
<name>A0A5B7F8E1_PORTR</name>
<organism evidence="2 3">
    <name type="scientific">Portunus trituberculatus</name>
    <name type="common">Swimming crab</name>
    <name type="synonym">Neptunus trituberculatus</name>
    <dbReference type="NCBI Taxonomy" id="210409"/>
    <lineage>
        <taxon>Eukaryota</taxon>
        <taxon>Metazoa</taxon>
        <taxon>Ecdysozoa</taxon>
        <taxon>Arthropoda</taxon>
        <taxon>Crustacea</taxon>
        <taxon>Multicrustacea</taxon>
        <taxon>Malacostraca</taxon>
        <taxon>Eumalacostraca</taxon>
        <taxon>Eucarida</taxon>
        <taxon>Decapoda</taxon>
        <taxon>Pleocyemata</taxon>
        <taxon>Brachyura</taxon>
        <taxon>Eubrachyura</taxon>
        <taxon>Portunoidea</taxon>
        <taxon>Portunidae</taxon>
        <taxon>Portuninae</taxon>
        <taxon>Portunus</taxon>
    </lineage>
</organism>
<reference evidence="2 3" key="1">
    <citation type="submission" date="2019-05" db="EMBL/GenBank/DDBJ databases">
        <title>Another draft genome of Portunus trituberculatus and its Hox gene families provides insights of decapod evolution.</title>
        <authorList>
            <person name="Jeong J.-H."/>
            <person name="Song I."/>
            <person name="Kim S."/>
            <person name="Choi T."/>
            <person name="Kim D."/>
            <person name="Ryu S."/>
            <person name="Kim W."/>
        </authorList>
    </citation>
    <scope>NUCLEOTIDE SEQUENCE [LARGE SCALE GENOMIC DNA]</scope>
    <source>
        <tissue evidence="2">Muscle</tissue>
    </source>
</reference>